<feature type="transmembrane region" description="Helical" evidence="1">
    <location>
        <begin position="520"/>
        <end position="542"/>
    </location>
</feature>
<reference evidence="2" key="2">
    <citation type="submission" date="2021-04" db="EMBL/GenBank/DDBJ databases">
        <authorList>
            <person name="Gilroy R."/>
        </authorList>
    </citation>
    <scope>NUCLEOTIDE SEQUENCE</scope>
    <source>
        <strain evidence="2">5790</strain>
    </source>
</reference>
<feature type="transmembrane region" description="Helical" evidence="1">
    <location>
        <begin position="332"/>
        <end position="365"/>
    </location>
</feature>
<feature type="transmembrane region" description="Helical" evidence="1">
    <location>
        <begin position="20"/>
        <end position="38"/>
    </location>
</feature>
<keyword evidence="1" id="KW-0472">Membrane</keyword>
<keyword evidence="1" id="KW-0812">Transmembrane</keyword>
<keyword evidence="1" id="KW-1133">Transmembrane helix</keyword>
<sequence>MKKQITKKSQNEELSRKWVISVIAVFVIGILLMMNFYGARSVEFDLTSAGESDFDGLFEYTPHLTFPKGEYSVNISGSGTVTAVTGDGRELASGRAGSAFTMTLEKDESDIIILGGSSTGLRSVEVSSSGKLYSDLSLMTLLLILGMLYALYIRFFRHGGDKGDIAAAVILCVAVFASYPLFSGTVGFGHDLNFHLYRIEGIKDGLLSGQFPVRVHPTHNNGYGYITASVYPELFLYIPALLRLLGASPVYAYNTFLFLVNVATAVIMYISAKGISKSVYTGVFASVVYTLSTWRVINLCYRAALGEALSMVFFPLVIYGLFCLLKGDKKKWWILALGCTGVFQSHIISTVFVMITIAAAVIMFIKSFVSERRWFGFFKAAGLTVLLNMWYLPAFINYYFGLDMAIRHTKENTEFFANAVFPTELFNVFNTEFGYSQLISAGLRGNMSLSLGVGVSVCLVLCAVYFLFRKKRGIENEGFAAGMFAFGMLLLFMATTLFPWEILQQNKLINMFCGTVRMPWRFLSLASPIFCIVGALAAGAFLKGERMKKAALTAAVFVCAVSFVHWGTAYTTELDPALKKGQAVSTDGAAGLDDEYYVVGTDAEQLTPNRYVTGSGDAEVLEYKKDGSNIEVRLSGASEGEWLEVPLLYYDGYSAEDNNGNRLELTDGDNHCMRVALTDGAETVNIRYSGHWYFKLGCALTLLTVLAAAALKLFRVSNNRSA</sequence>
<dbReference type="AlphaFoldDB" id="A0A9D1PRR8"/>
<reference evidence="2" key="1">
    <citation type="journal article" date="2021" name="PeerJ">
        <title>Extensive microbial diversity within the chicken gut microbiome revealed by metagenomics and culture.</title>
        <authorList>
            <person name="Gilroy R."/>
            <person name="Ravi A."/>
            <person name="Getino M."/>
            <person name="Pursley I."/>
            <person name="Horton D.L."/>
            <person name="Alikhan N.F."/>
            <person name="Baker D."/>
            <person name="Gharbi K."/>
            <person name="Hall N."/>
            <person name="Watson M."/>
            <person name="Adriaenssens E.M."/>
            <person name="Foster-Nyarko E."/>
            <person name="Jarju S."/>
            <person name="Secka A."/>
            <person name="Antonio M."/>
            <person name="Oren A."/>
            <person name="Chaudhuri R.R."/>
            <person name="La Ragione R."/>
            <person name="Hildebrand F."/>
            <person name="Pallen M.J."/>
        </authorList>
    </citation>
    <scope>NUCLEOTIDE SEQUENCE</scope>
    <source>
        <strain evidence="2">5790</strain>
    </source>
</reference>
<evidence type="ECO:0000256" key="1">
    <source>
        <dbReference type="SAM" id="Phobius"/>
    </source>
</evidence>
<feature type="transmembrane region" description="Helical" evidence="1">
    <location>
        <begin position="303"/>
        <end position="325"/>
    </location>
</feature>
<feature type="transmembrane region" description="Helical" evidence="1">
    <location>
        <begin position="549"/>
        <end position="568"/>
    </location>
</feature>
<organism evidence="2 3">
    <name type="scientific">Candidatus Monoglobus merdigallinarum</name>
    <dbReference type="NCBI Taxonomy" id="2838698"/>
    <lineage>
        <taxon>Bacteria</taxon>
        <taxon>Bacillati</taxon>
        <taxon>Bacillota</taxon>
        <taxon>Clostridia</taxon>
        <taxon>Monoglobales</taxon>
        <taxon>Monoglobaceae</taxon>
        <taxon>Monoglobus</taxon>
    </lineage>
</organism>
<feature type="transmembrane region" description="Helical" evidence="1">
    <location>
        <begin position="480"/>
        <end position="500"/>
    </location>
</feature>
<feature type="transmembrane region" description="Helical" evidence="1">
    <location>
        <begin position="165"/>
        <end position="182"/>
    </location>
</feature>
<gene>
    <name evidence="2" type="ORF">H9900_04420</name>
</gene>
<feature type="transmembrane region" description="Helical" evidence="1">
    <location>
        <begin position="692"/>
        <end position="714"/>
    </location>
</feature>
<protein>
    <submittedName>
        <fullName evidence="2">YfhO family protein</fullName>
    </submittedName>
</protein>
<dbReference type="EMBL" id="DXIJ01000092">
    <property type="protein sequence ID" value="HIV86037.1"/>
    <property type="molecule type" value="Genomic_DNA"/>
</dbReference>
<proteinExistence type="predicted"/>
<evidence type="ECO:0000313" key="3">
    <source>
        <dbReference type="Proteomes" id="UP000824162"/>
    </source>
</evidence>
<dbReference type="Proteomes" id="UP000824162">
    <property type="component" value="Unassembled WGS sequence"/>
</dbReference>
<feature type="transmembrane region" description="Helical" evidence="1">
    <location>
        <begin position="377"/>
        <end position="400"/>
    </location>
</feature>
<feature type="transmembrane region" description="Helical" evidence="1">
    <location>
        <begin position="449"/>
        <end position="468"/>
    </location>
</feature>
<feature type="transmembrane region" description="Helical" evidence="1">
    <location>
        <begin position="251"/>
        <end position="272"/>
    </location>
</feature>
<comment type="caution">
    <text evidence="2">The sequence shown here is derived from an EMBL/GenBank/DDBJ whole genome shotgun (WGS) entry which is preliminary data.</text>
</comment>
<accession>A0A9D1PRR8</accession>
<name>A0A9D1PRR8_9FIRM</name>
<evidence type="ECO:0000313" key="2">
    <source>
        <dbReference type="EMBL" id="HIV86037.1"/>
    </source>
</evidence>
<feature type="transmembrane region" description="Helical" evidence="1">
    <location>
        <begin position="136"/>
        <end position="153"/>
    </location>
</feature>